<dbReference type="PANTHER" id="PTHR16026:SF0">
    <property type="entry name" value="CARTILAGE ACIDIC PROTEIN 1"/>
    <property type="match status" value="1"/>
</dbReference>
<evidence type="ECO:0000256" key="1">
    <source>
        <dbReference type="ARBA" id="ARBA00022729"/>
    </source>
</evidence>
<organism evidence="3 4">
    <name type="scientific">Flagellimonas iocasae</name>
    <dbReference type="NCBI Taxonomy" id="2055905"/>
    <lineage>
        <taxon>Bacteria</taxon>
        <taxon>Pseudomonadati</taxon>
        <taxon>Bacteroidota</taxon>
        <taxon>Flavobacteriia</taxon>
        <taxon>Flavobacteriales</taxon>
        <taxon>Flavobacteriaceae</taxon>
        <taxon>Flagellimonas</taxon>
    </lineage>
</organism>
<dbReference type="EMBL" id="JBHUHU010000001">
    <property type="protein sequence ID" value="MFD2099039.1"/>
    <property type="molecule type" value="Genomic_DNA"/>
</dbReference>
<dbReference type="SUPFAM" id="SSF69318">
    <property type="entry name" value="Integrin alpha N-terminal domain"/>
    <property type="match status" value="3"/>
</dbReference>
<evidence type="ECO:0000313" key="4">
    <source>
        <dbReference type="Proteomes" id="UP001597342"/>
    </source>
</evidence>
<comment type="caution">
    <text evidence="3">The sequence shown here is derived from an EMBL/GenBank/DDBJ whole genome shotgun (WGS) entry which is preliminary data.</text>
</comment>
<dbReference type="InterPro" id="IPR028994">
    <property type="entry name" value="Integrin_alpha_N"/>
</dbReference>
<dbReference type="PANTHER" id="PTHR16026">
    <property type="entry name" value="CARTILAGE ACIDIC PROTEIN 1"/>
    <property type="match status" value="1"/>
</dbReference>
<protein>
    <submittedName>
        <fullName evidence="3">VCBS repeat-containing protein</fullName>
    </submittedName>
</protein>
<keyword evidence="4" id="KW-1185">Reference proteome</keyword>
<dbReference type="InterPro" id="IPR027039">
    <property type="entry name" value="Crtac1"/>
</dbReference>
<dbReference type="InterPro" id="IPR011519">
    <property type="entry name" value="UnbV_ASPIC"/>
</dbReference>
<keyword evidence="1" id="KW-0732">Signal</keyword>
<dbReference type="Gene3D" id="2.130.10.130">
    <property type="entry name" value="Integrin alpha, N-terminal"/>
    <property type="match status" value="3"/>
</dbReference>
<dbReference type="Pfam" id="PF07593">
    <property type="entry name" value="UnbV_ASPIC"/>
    <property type="match status" value="1"/>
</dbReference>
<evidence type="ECO:0000313" key="3">
    <source>
        <dbReference type="EMBL" id="MFD2099039.1"/>
    </source>
</evidence>
<proteinExistence type="predicted"/>
<accession>A0ABW4XV19</accession>
<sequence length="1116" mass="124299">MLMAGCKEHPEPLDCGSADDTLFSLLSAEETGINFRNDLKYTEEFNTYTYRNFYNGGGVAIGDLNKDGLPDIFFTGNMVSNRLYLNQGDLKFKDVTDDVGLNSEGVWSTGVSLADVNGDGWLDIYICKSGKPEGENRHNELFINQGLDDDGNLRFEEKAKEYGIADYGLSTHAAFFDYDKDGDLDIYLLNNSIRSVGGYTLKKDQRLIRDPNGGNKLYRNDGDSFTDVSEAAGIYGSAIGFGLGVTIGDINRDGWQDIFVSNDFFEKDYLYINNGNGTFTESLEQVIGEISLGSMGADMADINNDGWPEIFVTEMLPKEESRLKTKAIFEDWNKYRANVNAGYHRQFPRNVLQLNQGQPNSKGHISMSEISRFAGVEATDWSWGALIADYDNDGNKDMFVANGIFKDLIDLDYLNFYADPITTARLFKEKGSYLKQLIDSIPSNPMPNFAFANNGDLTFSNTSEAWGLNCPSFSNGSAYGDLDNDGDLDLVLSNVNMPAFVYRNNAESKKAENHFINLKFEGQIHHINTSGLGTQATVYSGGNTFYQELAPMRGYQSTVDDRLHFGLGNTNRIDSIQVRWSDGRINTLQNVDVDQFLTISYSDSKNLDEGNKGFTSVEDQPWFEDASKTTSIPYLHKKSSFNDFDRDLLLFDMISAGSAHVNTADINGDGRMDIYLGGNKGEPAMCFLQDRDGQFHKMEQPSFEADKSSLDSNSAFFDADNDGDLDLYVCSGGNEFPNSSSSLKDRLYMNNGSGQFSESKQWLPINRYENSSCVAPADYDGDGDIDLFVGVRAKPFNYGEACNGYLLQNDGKGNFKEVGEDIAPALRDLGMITDAQWFDYNQDGDLDLALVGDWMPLTVFENTNGQLVNKTEELGLANTNGFWNTLEVADVNQDGLPDLIAGNLGENTRLRATKDKPVSMYVHDFDKNGKPEHILTIYNGEEDYPLIGRSDLVEQLPYLKKKYLKYHSYKEQTVEDIFGEQTIAEAQKLQVFTTASSVFLNQKKTFKRMDLPAEAQFSRIFGLRVEDFDDDGILDIIAGGNFYWAKPEVGINDGSRGVLLKGLGDGNFKNIPMAKSGLQIEGEIREIRPLQIGTGKFLVISRLNDSLVVLEKNALQ</sequence>
<feature type="domain" description="ASPIC/UnbV" evidence="2">
    <location>
        <begin position="531"/>
        <end position="598"/>
    </location>
</feature>
<gene>
    <name evidence="3" type="ORF">ACFSJE_04580</name>
</gene>
<evidence type="ECO:0000259" key="2">
    <source>
        <dbReference type="Pfam" id="PF07593"/>
    </source>
</evidence>
<dbReference type="Pfam" id="PF13517">
    <property type="entry name" value="FG-GAP_3"/>
    <property type="match status" value="5"/>
</dbReference>
<dbReference type="Proteomes" id="UP001597342">
    <property type="component" value="Unassembled WGS sequence"/>
</dbReference>
<dbReference type="RefSeq" id="WP_379829802.1">
    <property type="nucleotide sequence ID" value="NZ_JBHUHU010000001.1"/>
</dbReference>
<name>A0ABW4XV19_9FLAO</name>
<dbReference type="InterPro" id="IPR013517">
    <property type="entry name" value="FG-GAP"/>
</dbReference>
<reference evidence="4" key="1">
    <citation type="journal article" date="2019" name="Int. J. Syst. Evol. Microbiol.">
        <title>The Global Catalogue of Microorganisms (GCM) 10K type strain sequencing project: providing services to taxonomists for standard genome sequencing and annotation.</title>
        <authorList>
            <consortium name="The Broad Institute Genomics Platform"/>
            <consortium name="The Broad Institute Genome Sequencing Center for Infectious Disease"/>
            <person name="Wu L."/>
            <person name="Ma J."/>
        </authorList>
    </citation>
    <scope>NUCLEOTIDE SEQUENCE [LARGE SCALE GENOMIC DNA]</scope>
    <source>
        <strain evidence="4">JCM 3389</strain>
    </source>
</reference>